<protein>
    <submittedName>
        <fullName evidence="2">Ubiquitin specific peptidase 48</fullName>
    </submittedName>
</protein>
<dbReference type="InterPro" id="IPR035927">
    <property type="entry name" value="DUSP-like_sf"/>
</dbReference>
<dbReference type="CDD" id="cd01795">
    <property type="entry name" value="Ubl_USP48"/>
    <property type="match status" value="1"/>
</dbReference>
<dbReference type="SUPFAM" id="SSF143791">
    <property type="entry name" value="DUSP-like"/>
    <property type="match status" value="1"/>
</dbReference>
<dbReference type="GO" id="GO:0004843">
    <property type="term" value="F:cysteine-type deubiquitinase activity"/>
    <property type="evidence" value="ECO:0007669"/>
    <property type="project" value="InterPro"/>
</dbReference>
<dbReference type="GO" id="GO:0004197">
    <property type="term" value="F:cysteine-type endopeptidase activity"/>
    <property type="evidence" value="ECO:0007669"/>
    <property type="project" value="InterPro"/>
</dbReference>
<dbReference type="Ensembl" id="ENSSTUT00000080763.1">
    <property type="protein sequence ID" value="ENSSTUP00000075984.1"/>
    <property type="gene ID" value="ENSSTUG00000033040.1"/>
</dbReference>
<evidence type="ECO:0000313" key="2">
    <source>
        <dbReference type="Ensembl" id="ENSSTUP00000075984.1"/>
    </source>
</evidence>
<dbReference type="InterPro" id="IPR044743">
    <property type="entry name" value="Ubl_USP48"/>
</dbReference>
<dbReference type="GO" id="GO:0016579">
    <property type="term" value="P:protein deubiquitination"/>
    <property type="evidence" value="ECO:0007669"/>
    <property type="project" value="InterPro"/>
</dbReference>
<keyword evidence="3" id="KW-1185">Reference proteome</keyword>
<reference evidence="2" key="1">
    <citation type="submission" date="2025-08" db="UniProtKB">
        <authorList>
            <consortium name="Ensembl"/>
        </authorList>
    </citation>
    <scope>IDENTIFICATION</scope>
</reference>
<dbReference type="GeneTree" id="ENSGT00940000156015"/>
<reference evidence="2" key="2">
    <citation type="submission" date="2025-09" db="UniProtKB">
        <authorList>
            <consortium name="Ensembl"/>
        </authorList>
    </citation>
    <scope>IDENTIFICATION</scope>
</reference>
<dbReference type="AlphaFoldDB" id="A0A674BXW6"/>
<evidence type="ECO:0000313" key="3">
    <source>
        <dbReference type="Proteomes" id="UP000472277"/>
    </source>
</evidence>
<feature type="region of interest" description="Disordered" evidence="1">
    <location>
        <begin position="150"/>
        <end position="176"/>
    </location>
</feature>
<dbReference type="Proteomes" id="UP000472277">
    <property type="component" value="Chromosome 16"/>
</dbReference>
<name>A0A674BXW6_SALTR</name>
<evidence type="ECO:0000256" key="1">
    <source>
        <dbReference type="SAM" id="MobiDB-lite"/>
    </source>
</evidence>
<proteinExistence type="predicted"/>
<sequence length="517" mass="58634">EQHSLSILSISTHAPTMHLATVLCYEFVPLEWLKKWLDDSTVTKEIDNGNFLCSHGKLHPDKVGEAKRISVKAAELLFDRYGGGPRLDGSTLCEECVGQRCRVLRLKNQLAEDFKEVTNLVKGPPKSDEGYWVGKTSLRSWRQLALEQLDEDEEETKHIDGKSNGEGPNQDEDEEEMKTFNEDILCRHGGLSILESERRLVTEEVWSKLRVYFPRAPQFTQLQEPCQQCLRLEREGKENEALNRMMASEQKSSLLNLFQEKNRPTLTKWPQETDILYIVPLFFVDEWRKFIRRPTKTTPVSSVGNSLLLCPHGGFMFTHDSMLMGDAQHIALLWPGEWEVISRHFLVDQPISICRISQATPNGSSVEYTTQPELCRDCREGFIFQQQRDMREYAQATVYVRKVIDDKRVSTAPEVNVSGSEAEDEREEPVAKVDGEQDPDFSQIMHAFSVAPFDQNLSIDGRCLTDDSATLGSLGVIPESVICLKADEPIADYAALDDVYQVCMPEEGFKGTGLLGH</sequence>
<gene>
    <name evidence="2" type="primary">USP48</name>
    <name evidence="2" type="synonym">LOC115150273</name>
</gene>
<organism evidence="2 3">
    <name type="scientific">Salmo trutta</name>
    <name type="common">Brown trout</name>
    <dbReference type="NCBI Taxonomy" id="8032"/>
    <lineage>
        <taxon>Eukaryota</taxon>
        <taxon>Metazoa</taxon>
        <taxon>Chordata</taxon>
        <taxon>Craniata</taxon>
        <taxon>Vertebrata</taxon>
        <taxon>Euteleostomi</taxon>
        <taxon>Actinopterygii</taxon>
        <taxon>Neopterygii</taxon>
        <taxon>Teleostei</taxon>
        <taxon>Protacanthopterygii</taxon>
        <taxon>Salmoniformes</taxon>
        <taxon>Salmonidae</taxon>
        <taxon>Salmoninae</taxon>
        <taxon>Salmo</taxon>
    </lineage>
</organism>
<accession>A0A674BXW6</accession>